<dbReference type="InterPro" id="IPR040079">
    <property type="entry name" value="Glutathione_S-Trfase"/>
</dbReference>
<evidence type="ECO:0000259" key="3">
    <source>
        <dbReference type="PROSITE" id="PS50405"/>
    </source>
</evidence>
<sequence length="211" mass="23780">MPNIKFYFSPGSCALAPHILLREIGVDFEAIIFSDLRLGPLPEEFRVVNPKMRVPVISVDDEIITELPAIVTMIASLAPEMKLLGKTQLETVWVYEWMNWLNGTVHGLAFKHVRRPMHFTTDPAGCEGITAKARELLVESLDMIESKLEGEHPVGDAYTAVDPYLFVFYRWGNELGYNMKKYPKFTALVARVVERPAVKSALEVEGIKSTL</sequence>
<evidence type="ECO:0008006" key="6">
    <source>
        <dbReference type="Google" id="ProtNLM"/>
    </source>
</evidence>
<dbReference type="Pfam" id="PF13409">
    <property type="entry name" value="GST_N_2"/>
    <property type="match status" value="1"/>
</dbReference>
<dbReference type="SFLD" id="SFLDS00019">
    <property type="entry name" value="Glutathione_Transferase_(cytos"/>
    <property type="match status" value="1"/>
</dbReference>
<organism evidence="4 5">
    <name type="scientific">Oidiodendron maius (strain Zn)</name>
    <dbReference type="NCBI Taxonomy" id="913774"/>
    <lineage>
        <taxon>Eukaryota</taxon>
        <taxon>Fungi</taxon>
        <taxon>Dikarya</taxon>
        <taxon>Ascomycota</taxon>
        <taxon>Pezizomycotina</taxon>
        <taxon>Leotiomycetes</taxon>
        <taxon>Leotiomycetes incertae sedis</taxon>
        <taxon>Myxotrichaceae</taxon>
        <taxon>Oidiodendron</taxon>
    </lineage>
</organism>
<dbReference type="PROSITE" id="PS50404">
    <property type="entry name" value="GST_NTER"/>
    <property type="match status" value="1"/>
</dbReference>
<dbReference type="STRING" id="913774.A0A0C3H1X3"/>
<reference evidence="5" key="2">
    <citation type="submission" date="2015-01" db="EMBL/GenBank/DDBJ databases">
        <title>Evolutionary Origins and Diversification of the Mycorrhizal Mutualists.</title>
        <authorList>
            <consortium name="DOE Joint Genome Institute"/>
            <consortium name="Mycorrhizal Genomics Consortium"/>
            <person name="Kohler A."/>
            <person name="Kuo A."/>
            <person name="Nagy L.G."/>
            <person name="Floudas D."/>
            <person name="Copeland A."/>
            <person name="Barry K.W."/>
            <person name="Cichocki N."/>
            <person name="Veneault-Fourrey C."/>
            <person name="LaButti K."/>
            <person name="Lindquist E.A."/>
            <person name="Lipzen A."/>
            <person name="Lundell T."/>
            <person name="Morin E."/>
            <person name="Murat C."/>
            <person name="Riley R."/>
            <person name="Ohm R."/>
            <person name="Sun H."/>
            <person name="Tunlid A."/>
            <person name="Henrissat B."/>
            <person name="Grigoriev I.V."/>
            <person name="Hibbett D.S."/>
            <person name="Martin F."/>
        </authorList>
    </citation>
    <scope>NUCLEOTIDE SEQUENCE [LARGE SCALE GENOMIC DNA]</scope>
    <source>
        <strain evidence="5">Zn</strain>
    </source>
</reference>
<dbReference type="CDD" id="cd03188">
    <property type="entry name" value="GST_C_Beta"/>
    <property type="match status" value="1"/>
</dbReference>
<dbReference type="HOGENOM" id="CLU_011226_6_1_1"/>
<dbReference type="EMBL" id="KN832884">
    <property type="protein sequence ID" value="KIM96516.1"/>
    <property type="molecule type" value="Genomic_DNA"/>
</dbReference>
<gene>
    <name evidence="4" type="ORF">OIDMADRAFT_20829</name>
</gene>
<dbReference type="SFLD" id="SFLDG00358">
    <property type="entry name" value="Main_(cytGST)"/>
    <property type="match status" value="1"/>
</dbReference>
<keyword evidence="5" id="KW-1185">Reference proteome</keyword>
<dbReference type="PROSITE" id="PS50405">
    <property type="entry name" value="GST_CTER"/>
    <property type="match status" value="1"/>
</dbReference>
<dbReference type="AlphaFoldDB" id="A0A0C3H1X3"/>
<dbReference type="InterPro" id="IPR004046">
    <property type="entry name" value="GST_C"/>
</dbReference>
<dbReference type="PANTHER" id="PTHR44051:SF8">
    <property type="entry name" value="GLUTATHIONE S-TRANSFERASE GSTA"/>
    <property type="match status" value="1"/>
</dbReference>
<dbReference type="Proteomes" id="UP000054321">
    <property type="component" value="Unassembled WGS sequence"/>
</dbReference>
<accession>A0A0C3H1X3</accession>
<name>A0A0C3H1X3_OIDMZ</name>
<evidence type="ECO:0000313" key="5">
    <source>
        <dbReference type="Proteomes" id="UP000054321"/>
    </source>
</evidence>
<evidence type="ECO:0000259" key="2">
    <source>
        <dbReference type="PROSITE" id="PS50404"/>
    </source>
</evidence>
<dbReference type="InterPro" id="IPR010987">
    <property type="entry name" value="Glutathione-S-Trfase_C-like"/>
</dbReference>
<evidence type="ECO:0000256" key="1">
    <source>
        <dbReference type="ARBA" id="ARBA00007409"/>
    </source>
</evidence>
<reference evidence="4 5" key="1">
    <citation type="submission" date="2014-04" db="EMBL/GenBank/DDBJ databases">
        <authorList>
            <consortium name="DOE Joint Genome Institute"/>
            <person name="Kuo A."/>
            <person name="Martino E."/>
            <person name="Perotto S."/>
            <person name="Kohler A."/>
            <person name="Nagy L.G."/>
            <person name="Floudas D."/>
            <person name="Copeland A."/>
            <person name="Barry K.W."/>
            <person name="Cichocki N."/>
            <person name="Veneault-Fourrey C."/>
            <person name="LaButti K."/>
            <person name="Lindquist E.A."/>
            <person name="Lipzen A."/>
            <person name="Lundell T."/>
            <person name="Morin E."/>
            <person name="Murat C."/>
            <person name="Sun H."/>
            <person name="Tunlid A."/>
            <person name="Henrissat B."/>
            <person name="Grigoriev I.V."/>
            <person name="Hibbett D.S."/>
            <person name="Martin F."/>
            <person name="Nordberg H.P."/>
            <person name="Cantor M.N."/>
            <person name="Hua S.X."/>
        </authorList>
    </citation>
    <scope>NUCLEOTIDE SEQUENCE [LARGE SCALE GENOMIC DNA]</scope>
    <source>
        <strain evidence="4 5">Zn</strain>
    </source>
</reference>
<dbReference type="InParanoid" id="A0A0C3H1X3"/>
<feature type="domain" description="GST C-terminal" evidence="3">
    <location>
        <begin position="87"/>
        <end position="211"/>
    </location>
</feature>
<dbReference type="SFLD" id="SFLDG01150">
    <property type="entry name" value="Main.1:_Beta-like"/>
    <property type="match status" value="1"/>
</dbReference>
<dbReference type="InterPro" id="IPR036249">
    <property type="entry name" value="Thioredoxin-like_sf"/>
</dbReference>
<dbReference type="OrthoDB" id="2309723at2759"/>
<dbReference type="Gene3D" id="3.40.30.10">
    <property type="entry name" value="Glutaredoxin"/>
    <property type="match status" value="1"/>
</dbReference>
<comment type="similarity">
    <text evidence="1">Belongs to the GST superfamily.</text>
</comment>
<protein>
    <recommendedName>
        <fullName evidence="6">GST N-terminal domain-containing protein</fullName>
    </recommendedName>
</protein>
<proteinExistence type="inferred from homology"/>
<dbReference type="Gene3D" id="1.20.1050.10">
    <property type="match status" value="1"/>
</dbReference>
<dbReference type="SUPFAM" id="SSF52833">
    <property type="entry name" value="Thioredoxin-like"/>
    <property type="match status" value="1"/>
</dbReference>
<dbReference type="PANTHER" id="PTHR44051">
    <property type="entry name" value="GLUTATHIONE S-TRANSFERASE-RELATED"/>
    <property type="match status" value="1"/>
</dbReference>
<dbReference type="CDD" id="cd03057">
    <property type="entry name" value="GST_N_Beta"/>
    <property type="match status" value="1"/>
</dbReference>
<dbReference type="InterPro" id="IPR036282">
    <property type="entry name" value="Glutathione-S-Trfase_C_sf"/>
</dbReference>
<dbReference type="InterPro" id="IPR004045">
    <property type="entry name" value="Glutathione_S-Trfase_N"/>
</dbReference>
<dbReference type="SUPFAM" id="SSF47616">
    <property type="entry name" value="GST C-terminal domain-like"/>
    <property type="match status" value="1"/>
</dbReference>
<dbReference type="Pfam" id="PF00043">
    <property type="entry name" value="GST_C"/>
    <property type="match status" value="1"/>
</dbReference>
<feature type="domain" description="GST N-terminal" evidence="2">
    <location>
        <begin position="1"/>
        <end position="82"/>
    </location>
</feature>
<evidence type="ECO:0000313" key="4">
    <source>
        <dbReference type="EMBL" id="KIM96516.1"/>
    </source>
</evidence>